<organism evidence="2">
    <name type="scientific">marine sediment metagenome</name>
    <dbReference type="NCBI Taxonomy" id="412755"/>
    <lineage>
        <taxon>unclassified sequences</taxon>
        <taxon>metagenomes</taxon>
        <taxon>ecological metagenomes</taxon>
    </lineage>
</organism>
<dbReference type="GO" id="GO:0003676">
    <property type="term" value="F:nucleic acid binding"/>
    <property type="evidence" value="ECO:0007669"/>
    <property type="project" value="InterPro"/>
</dbReference>
<dbReference type="Gene3D" id="3.30.420.10">
    <property type="entry name" value="Ribonuclease H-like superfamily/Ribonuclease H"/>
    <property type="match status" value="1"/>
</dbReference>
<dbReference type="InterPro" id="IPR002156">
    <property type="entry name" value="RNaseH_domain"/>
</dbReference>
<dbReference type="Pfam" id="PF13456">
    <property type="entry name" value="RVT_3"/>
    <property type="match status" value="1"/>
</dbReference>
<dbReference type="InterPro" id="IPR036397">
    <property type="entry name" value="RNaseH_sf"/>
</dbReference>
<dbReference type="GO" id="GO:0004523">
    <property type="term" value="F:RNA-DNA hybrid ribonuclease activity"/>
    <property type="evidence" value="ECO:0007669"/>
    <property type="project" value="InterPro"/>
</dbReference>
<proteinExistence type="predicted"/>
<reference evidence="2" key="1">
    <citation type="journal article" date="2015" name="Nature">
        <title>Complex archaea that bridge the gap between prokaryotes and eukaryotes.</title>
        <authorList>
            <person name="Spang A."/>
            <person name="Saw J.H."/>
            <person name="Jorgensen S.L."/>
            <person name="Zaremba-Niedzwiedzka K."/>
            <person name="Martijn J."/>
            <person name="Lind A.E."/>
            <person name="van Eijk R."/>
            <person name="Schleper C."/>
            <person name="Guy L."/>
            <person name="Ettema T.J."/>
        </authorList>
    </citation>
    <scope>NUCLEOTIDE SEQUENCE</scope>
</reference>
<protein>
    <recommendedName>
        <fullName evidence="1">RNase H type-1 domain-containing protein</fullName>
    </recommendedName>
</protein>
<evidence type="ECO:0000313" key="2">
    <source>
        <dbReference type="EMBL" id="KKK40486.1"/>
    </source>
</evidence>
<gene>
    <name evidence="2" type="ORF">LCGC14_3056300</name>
</gene>
<dbReference type="AlphaFoldDB" id="A0A0F8XWC7"/>
<name>A0A0F8XWC7_9ZZZZ</name>
<sequence length="116" mass="13786">MIKIQIFTDGENIADSLNDKDCTLQEVAVALLRLKQIEQILIDKEFDSKLVINQMFSFWRMRRGLYLELAYRAKELRGHFTDIIGKWIPREKNEICDKLAKDVLRNMKIKFKLQPE</sequence>
<comment type="caution">
    <text evidence="2">The sequence shown here is derived from an EMBL/GenBank/DDBJ whole genome shotgun (WGS) entry which is preliminary data.</text>
</comment>
<dbReference type="EMBL" id="LAZR01070468">
    <property type="protein sequence ID" value="KKK40486.1"/>
    <property type="molecule type" value="Genomic_DNA"/>
</dbReference>
<feature type="domain" description="RNase H type-1" evidence="1">
    <location>
        <begin position="43"/>
        <end position="102"/>
    </location>
</feature>
<accession>A0A0F8XWC7</accession>
<dbReference type="InterPro" id="IPR012337">
    <property type="entry name" value="RNaseH-like_sf"/>
</dbReference>
<evidence type="ECO:0000259" key="1">
    <source>
        <dbReference type="Pfam" id="PF13456"/>
    </source>
</evidence>
<dbReference type="SUPFAM" id="SSF53098">
    <property type="entry name" value="Ribonuclease H-like"/>
    <property type="match status" value="1"/>
</dbReference>